<dbReference type="RefSeq" id="WP_009781775.1">
    <property type="nucleotide sequence ID" value="NZ_CH672395.1"/>
</dbReference>
<keyword evidence="2" id="KW-0472">Membrane</keyword>
<dbReference type="InterPro" id="IPR045957">
    <property type="entry name" value="DUF6377"/>
</dbReference>
<accession>A3XHE7</accession>
<dbReference type="AlphaFoldDB" id="A3XHE7"/>
<dbReference type="EMBL" id="AANC01000001">
    <property type="protein sequence ID" value="EAQ51296.1"/>
    <property type="molecule type" value="Genomic_DNA"/>
</dbReference>
<keyword evidence="2" id="KW-0812">Transmembrane</keyword>
<evidence type="ECO:0000313" key="5">
    <source>
        <dbReference type="Proteomes" id="UP000001601"/>
    </source>
</evidence>
<dbReference type="eggNOG" id="COG2197">
    <property type="taxonomic scope" value="Bacteria"/>
</dbReference>
<reference evidence="4 5" key="1">
    <citation type="journal article" date="2007" name="Nature">
        <title>Light stimulates growth of proteorhodopsin-containing marine Flavobacteria.</title>
        <authorList>
            <person name="Gomez-Consarnau L."/>
            <person name="Gonzalez J.M."/>
            <person name="Coll-Llado M."/>
            <person name="Gourdon P."/>
            <person name="Pascher T."/>
            <person name="Neutze R."/>
            <person name="Pedros-Alio C."/>
            <person name="Pinhassi J."/>
        </authorList>
    </citation>
    <scope>NUCLEOTIDE SEQUENCE [LARGE SCALE GENOMIC DNA]</scope>
    <source>
        <strain evidence="4 5">MED217</strain>
    </source>
</reference>
<dbReference type="HOGENOM" id="CLU_037195_0_0_10"/>
<evidence type="ECO:0000256" key="1">
    <source>
        <dbReference type="SAM" id="Coils"/>
    </source>
</evidence>
<organism evidence="4 5">
    <name type="scientific">Leeuwenhoekiella blandensis (strain CECT 7118 / CCUG 51940 / KCTC 22103 / MED217)</name>
    <name type="common">Flavobacterium sp. (strain MED217)</name>
    <dbReference type="NCBI Taxonomy" id="398720"/>
    <lineage>
        <taxon>Bacteria</taxon>
        <taxon>Pseudomonadati</taxon>
        <taxon>Bacteroidota</taxon>
        <taxon>Flavobacteriia</taxon>
        <taxon>Flavobacteriales</taxon>
        <taxon>Flavobacteriaceae</taxon>
        <taxon>Leeuwenhoekiella</taxon>
    </lineage>
</organism>
<keyword evidence="1" id="KW-0175">Coiled coil</keyword>
<dbReference type="STRING" id="398720.MED217_17175"/>
<dbReference type="SUPFAM" id="SSF48452">
    <property type="entry name" value="TPR-like"/>
    <property type="match status" value="1"/>
</dbReference>
<feature type="transmembrane region" description="Helical" evidence="2">
    <location>
        <begin position="338"/>
        <end position="358"/>
    </location>
</feature>
<protein>
    <submittedName>
        <fullName evidence="4">Transcriptional regulator</fullName>
    </submittedName>
</protein>
<keyword evidence="2" id="KW-1133">Transmembrane helix</keyword>
<sequence>MKLMNNKLFFLFTFLWVVFPSQVGYAQHAEQLTQLVETIERSAAYDARKIERIDSLYNELTLQRDSSLQRRFELNRSLFFEYRIFKQDSAFKYSLASKALAEQLGDARLIAETTLDLANVCVSAGMFSEALAYLNGADLERIPEEIRFSLYGLLGRCYSDMADYSTISYYSDLYRKKAREYHQKSLELAEPGTWDYIMLRGYLNYKYGNLEEALEDLKPSLEMRQDLRSQAVVNSVLGDIYVQMGDEEQAIKHLAQSSIADIKTSAKENLSMIQLAEFLFQKGDVKLASVFIKKANADAEAYGAQQRKIRVGAILPNIEEQIINQVETQRARLSKQNIMLSVLLAVLLVLAVITYTQLRRLKRARKALLVAHKDLQAKNERIVEVNETIHSQNEELNRVNDLLLEANTIKEEYIGFFFTQDADIFEKFKEFKTGIERNLKTNNLERIKYLTTVYDLKKEKKKLLESFDEAFIKLFPNFIAEFNALLKPEEQIQLKKGQLLNKELRIFALIRLGIKHNEIIAQILGYSVNSIYAYKTKIRNKSFLDKKDFDQMLLEKTRLKL</sequence>
<name>A3XHE7_LEEBM</name>
<evidence type="ECO:0000259" key="3">
    <source>
        <dbReference type="Pfam" id="PF19904"/>
    </source>
</evidence>
<evidence type="ECO:0000313" key="4">
    <source>
        <dbReference type="EMBL" id="EAQ51296.1"/>
    </source>
</evidence>
<evidence type="ECO:0000256" key="2">
    <source>
        <dbReference type="SAM" id="Phobius"/>
    </source>
</evidence>
<gene>
    <name evidence="4" type="ORF">MED217_17175</name>
</gene>
<proteinExistence type="predicted"/>
<comment type="caution">
    <text evidence="4">The sequence shown here is derived from an EMBL/GenBank/DDBJ whole genome shotgun (WGS) entry which is preliminary data.</text>
</comment>
<dbReference type="Gene3D" id="1.25.40.10">
    <property type="entry name" value="Tetratricopeptide repeat domain"/>
    <property type="match status" value="2"/>
</dbReference>
<dbReference type="Pfam" id="PF19904">
    <property type="entry name" value="DUF6377"/>
    <property type="match status" value="1"/>
</dbReference>
<dbReference type="Proteomes" id="UP000001601">
    <property type="component" value="Unassembled WGS sequence"/>
</dbReference>
<dbReference type="InterPro" id="IPR011990">
    <property type="entry name" value="TPR-like_helical_dom_sf"/>
</dbReference>
<feature type="coiled-coil region" evidence="1">
    <location>
        <begin position="358"/>
        <end position="395"/>
    </location>
</feature>
<feature type="domain" description="DUF6377" evidence="3">
    <location>
        <begin position="261"/>
        <end position="521"/>
    </location>
</feature>
<keyword evidence="5" id="KW-1185">Reference proteome</keyword>